<sequence>MTSWIDRPDDLSDRLSRWTGQPLVALDTEFIRERTYYPQLALVQLAVPGEILLVDPLVAGMDAALRPLLEDPAITKVMHSASEDLQALQRGCAALPAPLFDTQVAAAMCGLGAGLGYQKLVEQVTGVQLAKGETRSDWLRRPLSDSQKEYAADDVRHVHALHEYLDRELAARGRHAWLRQDAERALHNAADDSDDPFPHLALRSAQTLDAEGQARLARLLRWREVQARRSDKPKSWVLDNELAVALSRRPPRSLSEFHATLDRHPKAPRKARGELWDVLSAPLAEGERDIPLAQGDSLDKARIKAMQQAVAAVAAEHEIPEGLLCARKHLEALLAGRGWPAALEGWRRGLLEPALGPLLADG</sequence>
<dbReference type="InterPro" id="IPR010997">
    <property type="entry name" value="HRDC-like_sf"/>
</dbReference>
<reference evidence="8" key="1">
    <citation type="journal article" date="2019" name="Int. J. Syst. Evol. Microbiol.">
        <title>The Global Catalogue of Microorganisms (GCM) 10K type strain sequencing project: providing services to taxonomists for standard genome sequencing and annotation.</title>
        <authorList>
            <consortium name="The Broad Institute Genomics Platform"/>
            <consortium name="The Broad Institute Genome Sequencing Center for Infectious Disease"/>
            <person name="Wu L."/>
            <person name="Ma J."/>
        </authorList>
    </citation>
    <scope>NUCLEOTIDE SEQUENCE [LARGE SCALE GENOMIC DNA]</scope>
    <source>
        <strain evidence="8">CGMCC 1.15905</strain>
    </source>
</reference>
<dbReference type="InterPro" id="IPR051086">
    <property type="entry name" value="RNase_D-like"/>
</dbReference>
<keyword evidence="8" id="KW-1185">Reference proteome</keyword>
<dbReference type="CDD" id="cd06142">
    <property type="entry name" value="RNaseD_exo"/>
    <property type="match status" value="1"/>
</dbReference>
<organism evidence="7 8">
    <name type="scientific">Arenimonas soli</name>
    <dbReference type="NCBI Taxonomy" id="2269504"/>
    <lineage>
        <taxon>Bacteria</taxon>
        <taxon>Pseudomonadati</taxon>
        <taxon>Pseudomonadota</taxon>
        <taxon>Gammaproteobacteria</taxon>
        <taxon>Lysobacterales</taxon>
        <taxon>Lysobacteraceae</taxon>
        <taxon>Arenimonas</taxon>
    </lineage>
</organism>
<protein>
    <submittedName>
        <fullName evidence="7">Ribonuclease D</fullName>
    </submittedName>
</protein>
<dbReference type="InterPro" id="IPR036397">
    <property type="entry name" value="RNaseH_sf"/>
</dbReference>
<gene>
    <name evidence="7" type="primary">rnD</name>
    <name evidence="7" type="ORF">GCM10011521_08790</name>
</gene>
<evidence type="ECO:0000313" key="7">
    <source>
        <dbReference type="EMBL" id="GGA72901.1"/>
    </source>
</evidence>
<proteinExistence type="predicted"/>
<dbReference type="SUPFAM" id="SSF47819">
    <property type="entry name" value="HRDC-like"/>
    <property type="match status" value="2"/>
</dbReference>
<dbReference type="Proteomes" id="UP000623419">
    <property type="component" value="Unassembled WGS sequence"/>
</dbReference>
<dbReference type="PANTHER" id="PTHR47649">
    <property type="entry name" value="RIBONUCLEASE D"/>
    <property type="match status" value="1"/>
</dbReference>
<keyword evidence="1" id="KW-0963">Cytoplasm</keyword>
<dbReference type="PROSITE" id="PS50967">
    <property type="entry name" value="HRDC"/>
    <property type="match status" value="1"/>
</dbReference>
<evidence type="ECO:0000256" key="1">
    <source>
        <dbReference type="ARBA" id="ARBA00022490"/>
    </source>
</evidence>
<evidence type="ECO:0000256" key="3">
    <source>
        <dbReference type="ARBA" id="ARBA00022722"/>
    </source>
</evidence>
<feature type="domain" description="HRDC" evidence="6">
    <location>
        <begin position="209"/>
        <end position="289"/>
    </location>
</feature>
<dbReference type="Gene3D" id="1.10.150.80">
    <property type="entry name" value="HRDC domain"/>
    <property type="match status" value="2"/>
</dbReference>
<dbReference type="Gene3D" id="3.30.420.10">
    <property type="entry name" value="Ribonuclease H-like superfamily/Ribonuclease H"/>
    <property type="match status" value="1"/>
</dbReference>
<dbReference type="PANTHER" id="PTHR47649:SF1">
    <property type="entry name" value="RIBONUCLEASE D"/>
    <property type="match status" value="1"/>
</dbReference>
<evidence type="ECO:0000313" key="8">
    <source>
        <dbReference type="Proteomes" id="UP000623419"/>
    </source>
</evidence>
<dbReference type="Pfam" id="PF01612">
    <property type="entry name" value="DNA_pol_A_exo1"/>
    <property type="match status" value="1"/>
</dbReference>
<dbReference type="InterPro" id="IPR044876">
    <property type="entry name" value="HRDC_dom_sf"/>
</dbReference>
<dbReference type="InterPro" id="IPR012337">
    <property type="entry name" value="RNaseH-like_sf"/>
</dbReference>
<evidence type="ECO:0000256" key="4">
    <source>
        <dbReference type="ARBA" id="ARBA00022801"/>
    </source>
</evidence>
<dbReference type="InterPro" id="IPR006292">
    <property type="entry name" value="RNase_D"/>
</dbReference>
<dbReference type="NCBIfam" id="TIGR01388">
    <property type="entry name" value="rnd"/>
    <property type="match status" value="1"/>
</dbReference>
<keyword evidence="5" id="KW-0269">Exonuclease</keyword>
<keyword evidence="4" id="KW-0378">Hydrolase</keyword>
<accession>A0ABQ1HFT8</accession>
<name>A0ABQ1HFT8_9GAMM</name>
<dbReference type="Pfam" id="PF00570">
    <property type="entry name" value="HRDC"/>
    <property type="match status" value="1"/>
</dbReference>
<dbReference type="InterPro" id="IPR002562">
    <property type="entry name" value="3'-5'_exonuclease_dom"/>
</dbReference>
<comment type="caution">
    <text evidence="7">The sequence shown here is derived from an EMBL/GenBank/DDBJ whole genome shotgun (WGS) entry which is preliminary data.</text>
</comment>
<keyword evidence="2" id="KW-0819">tRNA processing</keyword>
<dbReference type="EMBL" id="BMKC01000001">
    <property type="protein sequence ID" value="GGA72901.1"/>
    <property type="molecule type" value="Genomic_DNA"/>
</dbReference>
<evidence type="ECO:0000256" key="5">
    <source>
        <dbReference type="ARBA" id="ARBA00022839"/>
    </source>
</evidence>
<dbReference type="RefSeq" id="WP_188661700.1">
    <property type="nucleotide sequence ID" value="NZ_BMKC01000001.1"/>
</dbReference>
<dbReference type="InterPro" id="IPR002121">
    <property type="entry name" value="HRDC_dom"/>
</dbReference>
<evidence type="ECO:0000259" key="6">
    <source>
        <dbReference type="PROSITE" id="PS50967"/>
    </source>
</evidence>
<dbReference type="SUPFAM" id="SSF53098">
    <property type="entry name" value="Ribonuclease H-like"/>
    <property type="match status" value="1"/>
</dbReference>
<evidence type="ECO:0000256" key="2">
    <source>
        <dbReference type="ARBA" id="ARBA00022694"/>
    </source>
</evidence>
<dbReference type="SMART" id="SM00474">
    <property type="entry name" value="35EXOc"/>
    <property type="match status" value="1"/>
</dbReference>
<keyword evidence="3" id="KW-0540">Nuclease</keyword>